<dbReference type="AlphaFoldDB" id="A0A448XF81"/>
<dbReference type="EC" id="4.6.1.2" evidence="1"/>
<accession>A0A448XF81</accession>
<proteinExistence type="predicted"/>
<dbReference type="InterPro" id="IPR042463">
    <property type="entry name" value="HNOB_dom_associated_sf"/>
</dbReference>
<sequence length="185" mass="21658">MRKSPRHKDSSGPWRNTPWTNVHKSTLTVPRLPVRPTYELLPLASLKEMKDTFSIVAINEKKAVSHCIYRIQFENARSNVTKDDVLRIPTHVFFDIFPFHLIFDHSMHVLHAGKSLLYVFPRILNMELTHAFELNRPMIDFTWDHVRDESTLGWTLQKPYANLISTTNSRDASICNSYHTFCIFM</sequence>
<dbReference type="PANTHER" id="PTHR45655:SF13">
    <property type="entry name" value="SOLUBLE GUANYLATE CYCLASE GCY-32-RELATED"/>
    <property type="match status" value="1"/>
</dbReference>
<evidence type="ECO:0000259" key="4">
    <source>
        <dbReference type="Pfam" id="PF07701"/>
    </source>
</evidence>
<comment type="caution">
    <text evidence="5">The sequence shown here is derived from an EMBL/GenBank/DDBJ whole genome shotgun (WGS) entry which is preliminary data.</text>
</comment>
<organism evidence="5 6">
    <name type="scientific">Protopolystoma xenopodis</name>
    <dbReference type="NCBI Taxonomy" id="117903"/>
    <lineage>
        <taxon>Eukaryota</taxon>
        <taxon>Metazoa</taxon>
        <taxon>Spiralia</taxon>
        <taxon>Lophotrochozoa</taxon>
        <taxon>Platyhelminthes</taxon>
        <taxon>Monogenea</taxon>
        <taxon>Polyopisthocotylea</taxon>
        <taxon>Polystomatidea</taxon>
        <taxon>Polystomatidae</taxon>
        <taxon>Protopolystoma</taxon>
    </lineage>
</organism>
<keyword evidence="3" id="KW-0141">cGMP biosynthesis</keyword>
<dbReference type="GO" id="GO:0008074">
    <property type="term" value="C:guanylate cyclase complex, soluble"/>
    <property type="evidence" value="ECO:0007669"/>
    <property type="project" value="TreeGrafter"/>
</dbReference>
<dbReference type="OrthoDB" id="10615338at2759"/>
<protein>
    <recommendedName>
        <fullName evidence="1">guanylate cyclase</fullName>
        <ecNumber evidence="1">4.6.1.2</ecNumber>
    </recommendedName>
</protein>
<evidence type="ECO:0000256" key="1">
    <source>
        <dbReference type="ARBA" id="ARBA00012202"/>
    </source>
</evidence>
<dbReference type="GO" id="GO:0070482">
    <property type="term" value="P:response to oxygen levels"/>
    <property type="evidence" value="ECO:0007669"/>
    <property type="project" value="TreeGrafter"/>
</dbReference>
<feature type="domain" description="Haem NO binding associated" evidence="4">
    <location>
        <begin position="87"/>
        <end position="151"/>
    </location>
</feature>
<dbReference type="InterPro" id="IPR011645">
    <property type="entry name" value="HNOB_dom_associated"/>
</dbReference>
<evidence type="ECO:0000313" key="6">
    <source>
        <dbReference type="Proteomes" id="UP000784294"/>
    </source>
</evidence>
<gene>
    <name evidence="5" type="ORF">PXEA_LOCUS28630</name>
</gene>
<dbReference type="Pfam" id="PF07701">
    <property type="entry name" value="HNOBA"/>
    <property type="match status" value="1"/>
</dbReference>
<dbReference type="GO" id="GO:0004383">
    <property type="term" value="F:guanylate cyclase activity"/>
    <property type="evidence" value="ECO:0007669"/>
    <property type="project" value="UniProtKB-EC"/>
</dbReference>
<evidence type="ECO:0000256" key="2">
    <source>
        <dbReference type="ARBA" id="ARBA00022741"/>
    </source>
</evidence>
<keyword evidence="2" id="KW-0547">Nucleotide-binding</keyword>
<evidence type="ECO:0000256" key="3">
    <source>
        <dbReference type="ARBA" id="ARBA00023293"/>
    </source>
</evidence>
<dbReference type="Proteomes" id="UP000784294">
    <property type="component" value="Unassembled WGS sequence"/>
</dbReference>
<dbReference type="GO" id="GO:0019934">
    <property type="term" value="P:cGMP-mediated signaling"/>
    <property type="evidence" value="ECO:0007669"/>
    <property type="project" value="TreeGrafter"/>
</dbReference>
<dbReference type="GO" id="GO:0000166">
    <property type="term" value="F:nucleotide binding"/>
    <property type="evidence" value="ECO:0007669"/>
    <property type="project" value="UniProtKB-KW"/>
</dbReference>
<evidence type="ECO:0000313" key="5">
    <source>
        <dbReference type="EMBL" id="VEL35190.1"/>
    </source>
</evidence>
<dbReference type="PANTHER" id="PTHR45655">
    <property type="entry name" value="GUANYLATE CYCLASE SOLUBLE SUBUNIT BETA-2"/>
    <property type="match status" value="1"/>
</dbReference>
<reference evidence="5" key="1">
    <citation type="submission" date="2018-11" db="EMBL/GenBank/DDBJ databases">
        <authorList>
            <consortium name="Pathogen Informatics"/>
        </authorList>
    </citation>
    <scope>NUCLEOTIDE SEQUENCE</scope>
</reference>
<dbReference type="Gene3D" id="3.30.450.260">
    <property type="entry name" value="Haem NO binding associated domain"/>
    <property type="match status" value="1"/>
</dbReference>
<name>A0A448XF81_9PLAT</name>
<dbReference type="EMBL" id="CAAALY010249261">
    <property type="protein sequence ID" value="VEL35190.1"/>
    <property type="molecule type" value="Genomic_DNA"/>
</dbReference>
<keyword evidence="6" id="KW-1185">Reference proteome</keyword>